<accession>A0BEU8</accession>
<sequence length="710" mass="84445">MKLIDFDAQDNNINNIQLERILYQIFNAYQKNNQTIQPFYFAKIPEYIFQFFDQLIIFSNKQVHQFQIEQTQIVFFQLKISHTYYMFGVHLIKNQIIEYKLDLEQLSILKVVDLRENEIIRPIEYQINENYFSIGVRNDMKTYILLFAIQKQQSLKLLNTIQIARDSFFFQKQYLIYYDKEDNLMIFNMADFEIQIENVRQFKSQRTSFNFNVFIIHFKQISIYCYELLKTTNNASLYYSFQNKTKILPTKYFQGPIDTLKILENDIFQIEGPLLVSKVSLEVEEAKVYTINLSTIFTKTKYFRIIYLSFQNSTMLFFNKESLYNIQIQENILLLDIILVNPQQILMILKNDKTEIFRGVIYQIDEVTHQLQKEPRFDVQLDLDTMSKEFQCFKTGNLIFIKGLKTQVIYQIVGFSLKSIPNKFDIIEILKIKGDNQLYVSLSIKDNYVLFFQILLINEFQLESKVSTTLYFENILNQLINHIMYQQIISLYNFRNFQFLECLIEDGQVKITGLQMNGEISVISEIIIQMEDSSISYKLLKITRINIKPDRMQQVYYCQNKLILRFLSGETYFYDLTGDQVITDYMGRQTGLWYSYHVLNTTHVIIYSYLENKIVIAEIGYEIHVNEGYSGNHTFTLVAENKLSQIQINLTIIDINHDQIKDQNVIIIYLLIFILALVLYYLIRRMKLKCKSLNTQKINGIELNNQEQCD</sequence>
<dbReference type="EMBL" id="CT867989">
    <property type="protein sequence ID" value="CAK57065.1"/>
    <property type="molecule type" value="Genomic_DNA"/>
</dbReference>
<dbReference type="AlphaFoldDB" id="A0BEU8"/>
<proteinExistence type="predicted"/>
<dbReference type="OrthoDB" id="10575934at2759"/>
<evidence type="ECO:0000313" key="2">
    <source>
        <dbReference type="EMBL" id="CAK57065.1"/>
    </source>
</evidence>
<dbReference type="Proteomes" id="UP000000600">
    <property type="component" value="Unassembled WGS sequence"/>
</dbReference>
<organism evidence="2 3">
    <name type="scientific">Paramecium tetraurelia</name>
    <dbReference type="NCBI Taxonomy" id="5888"/>
    <lineage>
        <taxon>Eukaryota</taxon>
        <taxon>Sar</taxon>
        <taxon>Alveolata</taxon>
        <taxon>Ciliophora</taxon>
        <taxon>Intramacronucleata</taxon>
        <taxon>Oligohymenophorea</taxon>
        <taxon>Peniculida</taxon>
        <taxon>Parameciidae</taxon>
        <taxon>Paramecium</taxon>
    </lineage>
</organism>
<evidence type="ECO:0008006" key="4">
    <source>
        <dbReference type="Google" id="ProtNLM"/>
    </source>
</evidence>
<dbReference type="RefSeq" id="XP_001424463.1">
    <property type="nucleotide sequence ID" value="XM_001424426.1"/>
</dbReference>
<feature type="transmembrane region" description="Helical" evidence="1">
    <location>
        <begin position="666"/>
        <end position="683"/>
    </location>
</feature>
<dbReference type="GeneID" id="5010247"/>
<dbReference type="KEGG" id="ptm:GSPATT00028098001"/>
<keyword evidence="3" id="KW-1185">Reference proteome</keyword>
<gene>
    <name evidence="2" type="ORF">GSPATT00028098001</name>
</gene>
<dbReference type="InParanoid" id="A0BEU8"/>
<keyword evidence="1" id="KW-0812">Transmembrane</keyword>
<evidence type="ECO:0000256" key="1">
    <source>
        <dbReference type="SAM" id="Phobius"/>
    </source>
</evidence>
<keyword evidence="1" id="KW-0472">Membrane</keyword>
<name>A0BEU8_PARTE</name>
<keyword evidence="1" id="KW-1133">Transmembrane helix</keyword>
<dbReference type="HOGENOM" id="CLU_444449_0_0_1"/>
<reference evidence="2 3" key="1">
    <citation type="journal article" date="2006" name="Nature">
        <title>Global trends of whole-genome duplications revealed by the ciliate Paramecium tetraurelia.</title>
        <authorList>
            <consortium name="Genoscope"/>
            <person name="Aury J.-M."/>
            <person name="Jaillon O."/>
            <person name="Duret L."/>
            <person name="Noel B."/>
            <person name="Jubin C."/>
            <person name="Porcel B.M."/>
            <person name="Segurens B."/>
            <person name="Daubin V."/>
            <person name="Anthouard V."/>
            <person name="Aiach N."/>
            <person name="Arnaiz O."/>
            <person name="Billaut A."/>
            <person name="Beisson J."/>
            <person name="Blanc I."/>
            <person name="Bouhouche K."/>
            <person name="Camara F."/>
            <person name="Duharcourt S."/>
            <person name="Guigo R."/>
            <person name="Gogendeau D."/>
            <person name="Katinka M."/>
            <person name="Keller A.-M."/>
            <person name="Kissmehl R."/>
            <person name="Klotz C."/>
            <person name="Koll F."/>
            <person name="Le Moue A."/>
            <person name="Lepere C."/>
            <person name="Malinsky S."/>
            <person name="Nowacki M."/>
            <person name="Nowak J.K."/>
            <person name="Plattner H."/>
            <person name="Poulain J."/>
            <person name="Ruiz F."/>
            <person name="Serrano V."/>
            <person name="Zagulski M."/>
            <person name="Dessen P."/>
            <person name="Betermier M."/>
            <person name="Weissenbach J."/>
            <person name="Scarpelli C."/>
            <person name="Schachter V."/>
            <person name="Sperling L."/>
            <person name="Meyer E."/>
            <person name="Cohen J."/>
            <person name="Wincker P."/>
        </authorList>
    </citation>
    <scope>NUCLEOTIDE SEQUENCE [LARGE SCALE GENOMIC DNA]</scope>
    <source>
        <strain evidence="2 3">Stock d4-2</strain>
    </source>
</reference>
<protein>
    <recommendedName>
        <fullName evidence="4">Transmembrane protein</fullName>
    </recommendedName>
</protein>
<evidence type="ECO:0000313" key="3">
    <source>
        <dbReference type="Proteomes" id="UP000000600"/>
    </source>
</evidence>